<proteinExistence type="predicted"/>
<name>A0AAV7LUJ9_PLEWA</name>
<dbReference type="EMBL" id="JANPWB010000015">
    <property type="protein sequence ID" value="KAJ1091295.1"/>
    <property type="molecule type" value="Genomic_DNA"/>
</dbReference>
<reference evidence="1" key="1">
    <citation type="journal article" date="2022" name="bioRxiv">
        <title>Sequencing and chromosome-scale assembly of the giantPleurodeles waltlgenome.</title>
        <authorList>
            <person name="Brown T."/>
            <person name="Elewa A."/>
            <person name="Iarovenko S."/>
            <person name="Subramanian E."/>
            <person name="Araus A.J."/>
            <person name="Petzold A."/>
            <person name="Susuki M."/>
            <person name="Suzuki K.-i.T."/>
            <person name="Hayashi T."/>
            <person name="Toyoda A."/>
            <person name="Oliveira C."/>
            <person name="Osipova E."/>
            <person name="Leigh N.D."/>
            <person name="Simon A."/>
            <person name="Yun M.H."/>
        </authorList>
    </citation>
    <scope>NUCLEOTIDE SEQUENCE</scope>
    <source>
        <strain evidence="1">20211129_DDA</strain>
        <tissue evidence="1">Liver</tissue>
    </source>
</reference>
<dbReference type="AlphaFoldDB" id="A0AAV7LUJ9"/>
<dbReference type="Proteomes" id="UP001066276">
    <property type="component" value="Chromosome 11"/>
</dbReference>
<organism evidence="1 2">
    <name type="scientific">Pleurodeles waltl</name>
    <name type="common">Iberian ribbed newt</name>
    <dbReference type="NCBI Taxonomy" id="8319"/>
    <lineage>
        <taxon>Eukaryota</taxon>
        <taxon>Metazoa</taxon>
        <taxon>Chordata</taxon>
        <taxon>Craniata</taxon>
        <taxon>Vertebrata</taxon>
        <taxon>Euteleostomi</taxon>
        <taxon>Amphibia</taxon>
        <taxon>Batrachia</taxon>
        <taxon>Caudata</taxon>
        <taxon>Salamandroidea</taxon>
        <taxon>Salamandridae</taxon>
        <taxon>Pleurodelinae</taxon>
        <taxon>Pleurodeles</taxon>
    </lineage>
</organism>
<gene>
    <name evidence="1" type="ORF">NDU88_004422</name>
</gene>
<evidence type="ECO:0000313" key="1">
    <source>
        <dbReference type="EMBL" id="KAJ1091295.1"/>
    </source>
</evidence>
<comment type="caution">
    <text evidence="1">The sequence shown here is derived from an EMBL/GenBank/DDBJ whole genome shotgun (WGS) entry which is preliminary data.</text>
</comment>
<keyword evidence="2" id="KW-1185">Reference proteome</keyword>
<protein>
    <submittedName>
        <fullName evidence="1">Uncharacterized protein</fullName>
    </submittedName>
</protein>
<accession>A0AAV7LUJ9</accession>
<evidence type="ECO:0000313" key="2">
    <source>
        <dbReference type="Proteomes" id="UP001066276"/>
    </source>
</evidence>
<sequence length="107" mass="12134">MTRGIELEALKVVIRGESLSEPYGIRKRLYQELTQQEDALAAIQCQVDDGNASELDCLRVRGRREDLWGRMDNYVRRDHRQQLFREGDHSGVCWLGSSGGNVPSPSS</sequence>